<dbReference type="AlphaFoldDB" id="A0A9W9BSB6"/>
<proteinExistence type="predicted"/>
<dbReference type="EMBL" id="JAPEUR010000045">
    <property type="protein sequence ID" value="KAJ4326055.1"/>
    <property type="molecule type" value="Genomic_DNA"/>
</dbReference>
<comment type="caution">
    <text evidence="2">The sequence shown here is derived from an EMBL/GenBank/DDBJ whole genome shotgun (WGS) entry which is preliminary data.</text>
</comment>
<keyword evidence="3" id="KW-1185">Reference proteome</keyword>
<organism evidence="2 3">
    <name type="scientific">Fusarium piperis</name>
    <dbReference type="NCBI Taxonomy" id="1435070"/>
    <lineage>
        <taxon>Eukaryota</taxon>
        <taxon>Fungi</taxon>
        <taxon>Dikarya</taxon>
        <taxon>Ascomycota</taxon>
        <taxon>Pezizomycotina</taxon>
        <taxon>Sordariomycetes</taxon>
        <taxon>Hypocreomycetidae</taxon>
        <taxon>Hypocreales</taxon>
        <taxon>Nectriaceae</taxon>
        <taxon>Fusarium</taxon>
        <taxon>Fusarium solani species complex</taxon>
    </lineage>
</organism>
<protein>
    <submittedName>
        <fullName evidence="2">Uncharacterized protein</fullName>
    </submittedName>
</protein>
<reference evidence="2" key="1">
    <citation type="submission" date="2022-10" db="EMBL/GenBank/DDBJ databases">
        <title>Tapping the CABI collections for fungal endophytes: first genome assemblies for Collariella, Neodidymelliopsis, Ascochyta clinopodiicola, Didymella pomorum, Didymosphaeria variabile, Neocosmospora piperis and Neocucurbitaria cava.</title>
        <authorList>
            <person name="Hill R."/>
        </authorList>
    </citation>
    <scope>NUCLEOTIDE SEQUENCE</scope>
    <source>
        <strain evidence="2">IMI 366586</strain>
    </source>
</reference>
<evidence type="ECO:0000256" key="1">
    <source>
        <dbReference type="SAM" id="MobiDB-lite"/>
    </source>
</evidence>
<feature type="region of interest" description="Disordered" evidence="1">
    <location>
        <begin position="52"/>
        <end position="95"/>
    </location>
</feature>
<dbReference type="Proteomes" id="UP001140502">
    <property type="component" value="Unassembled WGS sequence"/>
</dbReference>
<evidence type="ECO:0000313" key="2">
    <source>
        <dbReference type="EMBL" id="KAJ4326055.1"/>
    </source>
</evidence>
<evidence type="ECO:0000313" key="3">
    <source>
        <dbReference type="Proteomes" id="UP001140502"/>
    </source>
</evidence>
<accession>A0A9W9BSB6</accession>
<sequence>MSSTCSLKLYMPIKSHADPHPVNRQLVNLSIKSLDKWQQNIAQHCPFASPWSGSNSSSYEYGPGDAGAEAGKRRVPEPHMATTQAMHLYSETWRR</sequence>
<name>A0A9W9BSB6_9HYPO</name>
<gene>
    <name evidence="2" type="ORF">N0V84_003275</name>
</gene>
<dbReference type="OrthoDB" id="5056676at2759"/>